<dbReference type="CDD" id="cd05344">
    <property type="entry name" value="BKR_like_SDR_like"/>
    <property type="match status" value="1"/>
</dbReference>
<evidence type="ECO:0000313" key="3">
    <source>
        <dbReference type="Proteomes" id="UP000009049"/>
    </source>
</evidence>
<dbReference type="Proteomes" id="UP000009049">
    <property type="component" value="Chromosome"/>
</dbReference>
<keyword evidence="3" id="KW-1185">Reference proteome</keyword>
<dbReference type="InterPro" id="IPR002347">
    <property type="entry name" value="SDR_fam"/>
</dbReference>
<proteinExistence type="inferred from homology"/>
<gene>
    <name evidence="2" type="ordered locus">RB2501_09760</name>
</gene>
<dbReference type="AlphaFoldDB" id="A4CJS2"/>
<accession>A4CJS2</accession>
<evidence type="ECO:0000313" key="2">
    <source>
        <dbReference type="EMBL" id="EAR17180.1"/>
    </source>
</evidence>
<dbReference type="PANTHER" id="PTHR42879:SF6">
    <property type="entry name" value="NADPH-DEPENDENT REDUCTASE BACG"/>
    <property type="match status" value="1"/>
</dbReference>
<protein>
    <submittedName>
        <fullName evidence="2">Short chain dehydrogenase</fullName>
    </submittedName>
</protein>
<dbReference type="STRING" id="313596.RB2501_09760"/>
<dbReference type="OrthoDB" id="9804774at2"/>
<dbReference type="InterPro" id="IPR050259">
    <property type="entry name" value="SDR"/>
</dbReference>
<organism evidence="2 3">
    <name type="scientific">Robiginitalea biformata (strain ATCC BAA-864 / DSM 15991 / KCTC 12146 / HTCC2501)</name>
    <dbReference type="NCBI Taxonomy" id="313596"/>
    <lineage>
        <taxon>Bacteria</taxon>
        <taxon>Pseudomonadati</taxon>
        <taxon>Bacteroidota</taxon>
        <taxon>Flavobacteriia</taxon>
        <taxon>Flavobacteriales</taxon>
        <taxon>Flavobacteriaceae</taxon>
        <taxon>Robiginitalea</taxon>
    </lineage>
</organism>
<dbReference type="eggNOG" id="COG1028">
    <property type="taxonomic scope" value="Bacteria"/>
</dbReference>
<dbReference type="EMBL" id="CP001712">
    <property type="protein sequence ID" value="EAR17180.1"/>
    <property type="molecule type" value="Genomic_DNA"/>
</dbReference>
<dbReference type="HOGENOM" id="CLU_010194_1_2_10"/>
<dbReference type="KEGG" id="rbi:RB2501_09760"/>
<reference evidence="2 3" key="1">
    <citation type="journal article" date="2009" name="J. Bacteriol.">
        <title>Complete genome sequence of Robiginitalea biformata HTCC2501.</title>
        <authorList>
            <person name="Oh H.M."/>
            <person name="Giovannoni S.J."/>
            <person name="Lee K."/>
            <person name="Ferriera S."/>
            <person name="Johnson J."/>
            <person name="Cho J.C."/>
        </authorList>
    </citation>
    <scope>NUCLEOTIDE SEQUENCE [LARGE SCALE GENOMIC DNA]</scope>
    <source>
        <strain evidence="3">ATCC BAA-864 / HTCC2501 / KCTC 12146</strain>
    </source>
</reference>
<comment type="similarity">
    <text evidence="1">Belongs to the short-chain dehydrogenases/reductases (SDR) family.</text>
</comment>
<name>A4CJS2_ROBBH</name>
<dbReference type="FunFam" id="3.40.50.720:FF:000084">
    <property type="entry name" value="Short-chain dehydrogenase reductase"/>
    <property type="match status" value="1"/>
</dbReference>
<dbReference type="SUPFAM" id="SSF51735">
    <property type="entry name" value="NAD(P)-binding Rossmann-fold domains"/>
    <property type="match status" value="1"/>
</dbReference>
<evidence type="ECO:0000256" key="1">
    <source>
        <dbReference type="ARBA" id="ARBA00006484"/>
    </source>
</evidence>
<dbReference type="Pfam" id="PF13561">
    <property type="entry name" value="adh_short_C2"/>
    <property type="match status" value="1"/>
</dbReference>
<dbReference type="Gene3D" id="3.40.50.720">
    <property type="entry name" value="NAD(P)-binding Rossmann-like Domain"/>
    <property type="match status" value="1"/>
</dbReference>
<dbReference type="PRINTS" id="PR00081">
    <property type="entry name" value="GDHRDH"/>
</dbReference>
<dbReference type="RefSeq" id="WP_015753935.1">
    <property type="nucleotide sequence ID" value="NC_013222.1"/>
</dbReference>
<sequence length="261" mass="27976">MEISLEGKHALVGGSSRGIGLGVARELAASGARVTLAARSGDKLRQLVGELADETGRGHGFIQVDYTDLATYKTQIAEFLENDPVDILVNNTQGPPAGTSLEQTVDDYQQAFDLLFKSVVHTTHCALPHMRQQGWGRIINVASVSVREPLGYLALSNSIRAAVVSWGKTLASDAGPHGITVNSVLTGYFDTERLASLNNKKAEQMGVDTSEVTGKLLDNVPLRRFGKPEEYGYLATFLASDRAAYITGAVIPLDGGLLRSY</sequence>
<dbReference type="InterPro" id="IPR036291">
    <property type="entry name" value="NAD(P)-bd_dom_sf"/>
</dbReference>
<dbReference type="PANTHER" id="PTHR42879">
    <property type="entry name" value="3-OXOACYL-(ACYL-CARRIER-PROTEIN) REDUCTASE"/>
    <property type="match status" value="1"/>
</dbReference>